<keyword evidence="6" id="KW-1185">Reference proteome</keyword>
<dbReference type="RefSeq" id="WP_043079548.1">
    <property type="nucleotide sequence ID" value="NZ_CP011530.1"/>
</dbReference>
<feature type="transmembrane region" description="Helical" evidence="2">
    <location>
        <begin position="26"/>
        <end position="46"/>
    </location>
</feature>
<evidence type="ECO:0000313" key="5">
    <source>
        <dbReference type="Proteomes" id="UP000037843"/>
    </source>
</evidence>
<proteinExistence type="predicted"/>
<evidence type="ECO:0000313" key="6">
    <source>
        <dbReference type="Proteomes" id="UP000037962"/>
    </source>
</evidence>
<evidence type="ECO:0000313" key="4">
    <source>
        <dbReference type="EMBL" id="KPG29701.1"/>
    </source>
</evidence>
<sequence>MEREVEVPFEVARALDKRYDKHADRYGPIGFVGLVAGIIGTGVALSNHPAPAWAAVVAVVGWLVCVGSFVFAIGASRRDTLRVMDHFDRDVQDYDDWADDDDEDLEDDQLPEEDEYPRAVEPPQATITPAPPAAGNLLSSLRQQNQ</sequence>
<dbReference type="EMBL" id="LJFS01000029">
    <property type="protein sequence ID" value="KPG29701.1"/>
    <property type="molecule type" value="Genomic_DNA"/>
</dbReference>
<protein>
    <recommendedName>
        <fullName evidence="7">Transmembrane protein</fullName>
    </recommendedName>
</protein>
<dbReference type="GeneID" id="45764199"/>
<keyword evidence="2" id="KW-1133">Transmembrane helix</keyword>
<keyword evidence="2" id="KW-0812">Transmembrane</keyword>
<feature type="region of interest" description="Disordered" evidence="1">
    <location>
        <begin position="93"/>
        <end position="146"/>
    </location>
</feature>
<dbReference type="AlphaFoldDB" id="A0A7V8LKJ8"/>
<dbReference type="KEGG" id="miz:BAB75_09850"/>
<evidence type="ECO:0000313" key="3">
    <source>
        <dbReference type="EMBL" id="KPG04778.1"/>
    </source>
</evidence>
<dbReference type="EMBL" id="LJFO01000016">
    <property type="protein sequence ID" value="KPG04778.1"/>
    <property type="molecule type" value="Genomic_DNA"/>
</dbReference>
<evidence type="ECO:0000256" key="2">
    <source>
        <dbReference type="SAM" id="Phobius"/>
    </source>
</evidence>
<feature type="compositionally biased region" description="Polar residues" evidence="1">
    <location>
        <begin position="137"/>
        <end position="146"/>
    </location>
</feature>
<accession>A0A7V8LKJ8</accession>
<feature type="transmembrane region" description="Helical" evidence="2">
    <location>
        <begin position="52"/>
        <end position="74"/>
    </location>
</feature>
<reference evidence="5 6" key="1">
    <citation type="submission" date="2015-09" db="EMBL/GenBank/DDBJ databases">
        <title>Genome Sequences of Mycobacterium immunogenum Isolates, Recuperated from a Chloraminated Drinking Water Distribution System Simulator Subjected to Episodes of Nitrification.</title>
        <authorList>
            <person name="Gomez-Alvarez V."/>
            <person name="Revetta R.P."/>
        </authorList>
    </citation>
    <scope>NUCLEOTIDE SEQUENCE [LARGE SCALE GENOMIC DNA]</scope>
    <source>
        <strain evidence="3 5">H008</strain>
        <strain evidence="4 6">H076</strain>
    </source>
</reference>
<feature type="compositionally biased region" description="Acidic residues" evidence="1">
    <location>
        <begin position="93"/>
        <end position="115"/>
    </location>
</feature>
<gene>
    <name evidence="3" type="ORF">AN908_23285</name>
    <name evidence="4" type="ORF">AN912_20225</name>
</gene>
<evidence type="ECO:0000256" key="1">
    <source>
        <dbReference type="SAM" id="MobiDB-lite"/>
    </source>
</evidence>
<dbReference type="Proteomes" id="UP000037962">
    <property type="component" value="Unassembled WGS sequence"/>
</dbReference>
<organism evidence="3 5">
    <name type="scientific">Mycobacteroides immunogenum</name>
    <dbReference type="NCBI Taxonomy" id="83262"/>
    <lineage>
        <taxon>Bacteria</taxon>
        <taxon>Bacillati</taxon>
        <taxon>Actinomycetota</taxon>
        <taxon>Actinomycetes</taxon>
        <taxon>Mycobacteriales</taxon>
        <taxon>Mycobacteriaceae</taxon>
        <taxon>Mycobacteroides</taxon>
    </lineage>
</organism>
<name>A0A7V8LKJ8_9MYCO</name>
<keyword evidence="2" id="KW-0472">Membrane</keyword>
<comment type="caution">
    <text evidence="3">The sequence shown here is derived from an EMBL/GenBank/DDBJ whole genome shotgun (WGS) entry which is preliminary data.</text>
</comment>
<evidence type="ECO:0008006" key="7">
    <source>
        <dbReference type="Google" id="ProtNLM"/>
    </source>
</evidence>
<dbReference type="Proteomes" id="UP000037843">
    <property type="component" value="Unassembled WGS sequence"/>
</dbReference>